<dbReference type="FunFam" id="3.40.50.720:FF:000060">
    <property type="entry name" value="Malic enzyme"/>
    <property type="match status" value="1"/>
</dbReference>
<protein>
    <recommendedName>
        <fullName evidence="8">Malic enzyme</fullName>
    </recommendedName>
</protein>
<dbReference type="OrthoDB" id="5365701at2759"/>
<gene>
    <name evidence="12" type="ORF">GUITHDRAFT_152903</name>
</gene>
<feature type="binding site" evidence="7">
    <location>
        <position position="319"/>
    </location>
    <ligand>
        <name>a divalent metal cation</name>
        <dbReference type="ChEBI" id="CHEBI:60240"/>
    </ligand>
</feature>
<feature type="signal peptide" evidence="9">
    <location>
        <begin position="1"/>
        <end position="24"/>
    </location>
</feature>
<evidence type="ECO:0000256" key="2">
    <source>
        <dbReference type="ARBA" id="ARBA00008785"/>
    </source>
</evidence>
<dbReference type="KEGG" id="gtt:GUITHDRAFT_152903"/>
<dbReference type="OMA" id="EVPVTPW"/>
<dbReference type="AlphaFoldDB" id="L1J7S4"/>
<feature type="chain" id="PRO_5008771067" description="Malic enzyme" evidence="9">
    <location>
        <begin position="25"/>
        <end position="602"/>
    </location>
</feature>
<reference evidence="12 14" key="1">
    <citation type="journal article" date="2012" name="Nature">
        <title>Algal genomes reveal evolutionary mosaicism and the fate of nucleomorphs.</title>
        <authorList>
            <consortium name="DOE Joint Genome Institute"/>
            <person name="Curtis B.A."/>
            <person name="Tanifuji G."/>
            <person name="Burki F."/>
            <person name="Gruber A."/>
            <person name="Irimia M."/>
            <person name="Maruyama S."/>
            <person name="Arias M.C."/>
            <person name="Ball S.G."/>
            <person name="Gile G.H."/>
            <person name="Hirakawa Y."/>
            <person name="Hopkins J.F."/>
            <person name="Kuo A."/>
            <person name="Rensing S.A."/>
            <person name="Schmutz J."/>
            <person name="Symeonidi A."/>
            <person name="Elias M."/>
            <person name="Eveleigh R.J."/>
            <person name="Herman E.K."/>
            <person name="Klute M.J."/>
            <person name="Nakayama T."/>
            <person name="Obornik M."/>
            <person name="Reyes-Prieto A."/>
            <person name="Armbrust E.V."/>
            <person name="Aves S.J."/>
            <person name="Beiko R.G."/>
            <person name="Coutinho P."/>
            <person name="Dacks J.B."/>
            <person name="Durnford D.G."/>
            <person name="Fast N.M."/>
            <person name="Green B.R."/>
            <person name="Grisdale C.J."/>
            <person name="Hempel F."/>
            <person name="Henrissat B."/>
            <person name="Hoppner M.P."/>
            <person name="Ishida K."/>
            <person name="Kim E."/>
            <person name="Koreny L."/>
            <person name="Kroth P.G."/>
            <person name="Liu Y."/>
            <person name="Malik S.B."/>
            <person name="Maier U.G."/>
            <person name="McRose D."/>
            <person name="Mock T."/>
            <person name="Neilson J.A."/>
            <person name="Onodera N.T."/>
            <person name="Poole A.M."/>
            <person name="Pritham E.J."/>
            <person name="Richards T.A."/>
            <person name="Rocap G."/>
            <person name="Roy S.W."/>
            <person name="Sarai C."/>
            <person name="Schaack S."/>
            <person name="Shirato S."/>
            <person name="Slamovits C.H."/>
            <person name="Spencer D.F."/>
            <person name="Suzuki S."/>
            <person name="Worden A.Z."/>
            <person name="Zauner S."/>
            <person name="Barry K."/>
            <person name="Bell C."/>
            <person name="Bharti A.K."/>
            <person name="Crow J.A."/>
            <person name="Grimwood J."/>
            <person name="Kramer R."/>
            <person name="Lindquist E."/>
            <person name="Lucas S."/>
            <person name="Salamov A."/>
            <person name="McFadden G.I."/>
            <person name="Lane C.E."/>
            <person name="Keeling P.J."/>
            <person name="Gray M.W."/>
            <person name="Grigoriev I.V."/>
            <person name="Archibald J.M."/>
        </authorList>
    </citation>
    <scope>NUCLEOTIDE SEQUENCE</scope>
    <source>
        <strain evidence="12 14">CCMP2712</strain>
    </source>
</reference>
<evidence type="ECO:0000256" key="4">
    <source>
        <dbReference type="ARBA" id="ARBA00023002"/>
    </source>
</evidence>
<evidence type="ECO:0000256" key="8">
    <source>
        <dbReference type="RuleBase" id="RU003426"/>
    </source>
</evidence>
<comment type="cofactor">
    <cofactor evidence="7">
        <name>Mg(2+)</name>
        <dbReference type="ChEBI" id="CHEBI:18420"/>
    </cofactor>
    <cofactor evidence="7">
        <name>Mn(2+)</name>
        <dbReference type="ChEBI" id="CHEBI:29035"/>
    </cofactor>
    <text evidence="7">Divalent metal cations. Prefers magnesium or manganese.</text>
</comment>
<dbReference type="GO" id="GO:0046872">
    <property type="term" value="F:metal ion binding"/>
    <property type="evidence" value="ECO:0007669"/>
    <property type="project" value="UniProtKB-KW"/>
</dbReference>
<dbReference type="HOGENOM" id="CLU_011405_5_2_1"/>
<feature type="binding site" evidence="6">
    <location>
        <position position="205"/>
    </location>
    <ligand>
        <name>(S)-malate</name>
        <dbReference type="ChEBI" id="CHEBI:15589"/>
    </ligand>
</feature>
<dbReference type="InterPro" id="IPR001891">
    <property type="entry name" value="Malic_OxRdtase"/>
</dbReference>
<sequence>MFSVGRVIRILLIFLVVHIQLISGNDLRNNRVCKTSTNPFSTFFLSLQSVWRRIFSCKSKESAGYHYLKHPINSKSLSTSKEERDAHRLRGLLPAGQISLEVQIDNAMEQLRSKSNDLEKYIYLQTIQDGSEDLYFGVLGRNLKECMPLVYTPTVGQACIQWHQIYRHTPRGIYLSIDDIGHVEEALSNWPQQDVKVIVVTDGERILGLGDLGVNGMGIPVGKLALYTACGGIDPKVCLPVHIDVGTNNIPLRSHPAYMGLRSDRVRGEKYYDLLQEFIRSVQKRFGRTTLIQFEDFGNTNAFDILNRFRDQATCFNDDIQGTAAVALAGLISSEKLTNIPLSRHTILFYGAGEAGTGIADLIAKAISKELGSPVSEARKKIWMMDSKGLITSKRENLAHHKLAYAHESASECTTLEDCVEQIKPSVLIGVSAVPGSFTKSVVEKMSAMNEKPVIFALSNPTSKAECTSEDAYTWTSGRCIFASGSPMPSVTLTLPSGESRTLEPGQGNNAYIFPGLGLGIMAAEATAVDDEALLVAANALARQVGDEQLKKGNVYPELDSLKSVSAKIAEEVAEHFFSVGLSTSKKPGDLTSYIKSLMYEP</sequence>
<dbReference type="Gene3D" id="3.40.50.10380">
    <property type="entry name" value="Malic enzyme, N-terminal domain"/>
    <property type="match status" value="1"/>
</dbReference>
<dbReference type="NCBIfam" id="NF010052">
    <property type="entry name" value="PRK13529.1"/>
    <property type="match status" value="1"/>
</dbReference>
<dbReference type="Proteomes" id="UP000011087">
    <property type="component" value="Unassembled WGS sequence"/>
</dbReference>
<proteinExistence type="inferred from homology"/>
<evidence type="ECO:0000256" key="7">
    <source>
        <dbReference type="PIRSR" id="PIRSR000106-3"/>
    </source>
</evidence>
<dbReference type="PIRSF" id="PIRSF000106">
    <property type="entry name" value="ME"/>
    <property type="match status" value="1"/>
</dbReference>
<reference evidence="13" key="3">
    <citation type="submission" date="2015-06" db="UniProtKB">
        <authorList>
            <consortium name="EnsemblProtists"/>
        </authorList>
    </citation>
    <scope>IDENTIFICATION</scope>
</reference>
<feature type="domain" description="Malic enzyme NAD-binding" evidence="10">
    <location>
        <begin position="320"/>
        <end position="578"/>
    </location>
</feature>
<dbReference type="EMBL" id="JH993003">
    <property type="protein sequence ID" value="EKX44581.1"/>
    <property type="molecule type" value="Genomic_DNA"/>
</dbReference>
<comment type="similarity">
    <text evidence="2 8">Belongs to the malic enzymes family.</text>
</comment>
<dbReference type="SMART" id="SM00919">
    <property type="entry name" value="Malic_M"/>
    <property type="match status" value="1"/>
</dbReference>
<evidence type="ECO:0000313" key="12">
    <source>
        <dbReference type="EMBL" id="EKX44581.1"/>
    </source>
</evidence>
<evidence type="ECO:0000256" key="5">
    <source>
        <dbReference type="PIRSR" id="PIRSR000106-1"/>
    </source>
</evidence>
<dbReference type="RefSeq" id="XP_005831561.1">
    <property type="nucleotide sequence ID" value="XM_005831504.1"/>
</dbReference>
<dbReference type="Pfam" id="PF00390">
    <property type="entry name" value="malic"/>
    <property type="match status" value="1"/>
</dbReference>
<dbReference type="PANTHER" id="PTHR23406:SF90">
    <property type="entry name" value="MALIC ENZYME-RELATED"/>
    <property type="match status" value="1"/>
</dbReference>
<dbReference type="Gene3D" id="3.40.50.720">
    <property type="entry name" value="NAD(P)-binding Rossmann-like Domain"/>
    <property type="match status" value="1"/>
</dbReference>
<dbReference type="InterPro" id="IPR046346">
    <property type="entry name" value="Aminoacid_DH-like_N_sf"/>
</dbReference>
<dbReference type="InterPro" id="IPR036291">
    <property type="entry name" value="NAD(P)-bd_dom_sf"/>
</dbReference>
<feature type="binding site" evidence="6">
    <location>
        <position position="509"/>
    </location>
    <ligand>
        <name>(S)-malate</name>
        <dbReference type="ChEBI" id="CHEBI:15589"/>
    </ligand>
</feature>
<feature type="active site" description="Proton acceptor" evidence="5">
    <location>
        <position position="223"/>
    </location>
</feature>
<evidence type="ECO:0000256" key="9">
    <source>
        <dbReference type="SAM" id="SignalP"/>
    </source>
</evidence>
<reference evidence="14" key="2">
    <citation type="submission" date="2012-11" db="EMBL/GenBank/DDBJ databases">
        <authorList>
            <person name="Kuo A."/>
            <person name="Curtis B.A."/>
            <person name="Tanifuji G."/>
            <person name="Burki F."/>
            <person name="Gruber A."/>
            <person name="Irimia M."/>
            <person name="Maruyama S."/>
            <person name="Arias M.C."/>
            <person name="Ball S.G."/>
            <person name="Gile G.H."/>
            <person name="Hirakawa Y."/>
            <person name="Hopkins J.F."/>
            <person name="Rensing S.A."/>
            <person name="Schmutz J."/>
            <person name="Symeonidi A."/>
            <person name="Elias M."/>
            <person name="Eveleigh R.J."/>
            <person name="Herman E.K."/>
            <person name="Klute M.J."/>
            <person name="Nakayama T."/>
            <person name="Obornik M."/>
            <person name="Reyes-Prieto A."/>
            <person name="Armbrust E.V."/>
            <person name="Aves S.J."/>
            <person name="Beiko R.G."/>
            <person name="Coutinho P."/>
            <person name="Dacks J.B."/>
            <person name="Durnford D.G."/>
            <person name="Fast N.M."/>
            <person name="Green B.R."/>
            <person name="Grisdale C."/>
            <person name="Hempe F."/>
            <person name="Henrissat B."/>
            <person name="Hoppner M.P."/>
            <person name="Ishida K.-I."/>
            <person name="Kim E."/>
            <person name="Koreny L."/>
            <person name="Kroth P.G."/>
            <person name="Liu Y."/>
            <person name="Malik S.-B."/>
            <person name="Maier U.G."/>
            <person name="McRose D."/>
            <person name="Mock T."/>
            <person name="Neilson J.A."/>
            <person name="Onodera N.T."/>
            <person name="Poole A.M."/>
            <person name="Pritham E.J."/>
            <person name="Richards T.A."/>
            <person name="Rocap G."/>
            <person name="Roy S.W."/>
            <person name="Sarai C."/>
            <person name="Schaack S."/>
            <person name="Shirato S."/>
            <person name="Slamovits C.H."/>
            <person name="Spencer D.F."/>
            <person name="Suzuki S."/>
            <person name="Worden A.Z."/>
            <person name="Zauner S."/>
            <person name="Barry K."/>
            <person name="Bell C."/>
            <person name="Bharti A.K."/>
            <person name="Crow J.A."/>
            <person name="Grimwood J."/>
            <person name="Kramer R."/>
            <person name="Lindquist E."/>
            <person name="Lucas S."/>
            <person name="Salamov A."/>
            <person name="McFadden G.I."/>
            <person name="Lane C.E."/>
            <person name="Keeling P.J."/>
            <person name="Gray M.W."/>
            <person name="Grigoriev I.V."/>
            <person name="Archibald J.M."/>
        </authorList>
    </citation>
    <scope>NUCLEOTIDE SEQUENCE</scope>
    <source>
        <strain evidence="14">CCMP2712</strain>
    </source>
</reference>
<evidence type="ECO:0000259" key="10">
    <source>
        <dbReference type="SMART" id="SM00919"/>
    </source>
</evidence>
<comment type="cofactor">
    <cofactor evidence="1">
        <name>Mn(2+)</name>
        <dbReference type="ChEBI" id="CHEBI:29035"/>
    </cofactor>
</comment>
<keyword evidence="14" id="KW-1185">Reference proteome</keyword>
<dbReference type="PANTHER" id="PTHR23406">
    <property type="entry name" value="MALIC ENZYME-RELATED"/>
    <property type="match status" value="1"/>
</dbReference>
<dbReference type="CDD" id="cd05312">
    <property type="entry name" value="NAD_bind_1_malic_enz"/>
    <property type="match status" value="1"/>
</dbReference>
<dbReference type="GO" id="GO:0004473">
    <property type="term" value="F:malate dehydrogenase (decarboxylating) (NADP+) activity"/>
    <property type="evidence" value="ECO:0007669"/>
    <property type="project" value="TreeGrafter"/>
</dbReference>
<evidence type="ECO:0000259" key="11">
    <source>
        <dbReference type="SMART" id="SM01274"/>
    </source>
</evidence>
<feature type="domain" description="Malic enzyme N-terminal" evidence="11">
    <location>
        <begin position="128"/>
        <end position="310"/>
    </location>
</feature>
<dbReference type="PRINTS" id="PR00072">
    <property type="entry name" value="MALOXRDTASE"/>
</dbReference>
<feature type="binding site" evidence="7">
    <location>
        <position position="296"/>
    </location>
    <ligand>
        <name>a divalent metal cation</name>
        <dbReference type="ChEBI" id="CHEBI:60240"/>
    </ligand>
</feature>
<dbReference type="PaxDb" id="55529-EKX44581"/>
<accession>L1J7S4</accession>
<dbReference type="InterPro" id="IPR012302">
    <property type="entry name" value="Malic_NAD-bd"/>
</dbReference>
<dbReference type="InterPro" id="IPR012301">
    <property type="entry name" value="Malic_N_dom"/>
</dbReference>
<dbReference type="SMART" id="SM01274">
    <property type="entry name" value="malic"/>
    <property type="match status" value="1"/>
</dbReference>
<dbReference type="eggNOG" id="KOG1257">
    <property type="taxonomic scope" value="Eukaryota"/>
</dbReference>
<dbReference type="SUPFAM" id="SSF51735">
    <property type="entry name" value="NAD(P)-binding Rossmann-fold domains"/>
    <property type="match status" value="1"/>
</dbReference>
<dbReference type="GO" id="GO:0051287">
    <property type="term" value="F:NAD binding"/>
    <property type="evidence" value="ECO:0007669"/>
    <property type="project" value="InterPro"/>
</dbReference>
<name>L1J7S4_GUITC</name>
<dbReference type="GO" id="GO:0006108">
    <property type="term" value="P:malate metabolic process"/>
    <property type="evidence" value="ECO:0007669"/>
    <property type="project" value="TreeGrafter"/>
</dbReference>
<dbReference type="EnsemblProtists" id="EKX44581">
    <property type="protein sequence ID" value="EKX44581"/>
    <property type="gene ID" value="GUITHDRAFT_152903"/>
</dbReference>
<dbReference type="InterPro" id="IPR037062">
    <property type="entry name" value="Malic_N_dom_sf"/>
</dbReference>
<dbReference type="PROSITE" id="PS00331">
    <property type="entry name" value="MALIC_ENZYMES"/>
    <property type="match status" value="1"/>
</dbReference>
<keyword evidence="3 7" id="KW-0479">Metal-binding</keyword>
<evidence type="ECO:0000313" key="13">
    <source>
        <dbReference type="EnsemblProtists" id="EKX44581"/>
    </source>
</evidence>
<feature type="binding site" evidence="7">
    <location>
        <position position="295"/>
    </location>
    <ligand>
        <name>a divalent metal cation</name>
        <dbReference type="ChEBI" id="CHEBI:60240"/>
    </ligand>
</feature>
<dbReference type="SUPFAM" id="SSF53223">
    <property type="entry name" value="Aminoacid dehydrogenase-like, N-terminal domain"/>
    <property type="match status" value="1"/>
</dbReference>
<evidence type="ECO:0000256" key="6">
    <source>
        <dbReference type="PIRSR" id="PIRSR000106-2"/>
    </source>
</evidence>
<evidence type="ECO:0000256" key="1">
    <source>
        <dbReference type="ARBA" id="ARBA00001936"/>
    </source>
</evidence>
<evidence type="ECO:0000256" key="3">
    <source>
        <dbReference type="ARBA" id="ARBA00022723"/>
    </source>
</evidence>
<feature type="binding site" evidence="6">
    <location>
        <position position="460"/>
    </location>
    <ligand>
        <name>(S)-malate</name>
        <dbReference type="ChEBI" id="CHEBI:15589"/>
    </ligand>
</feature>
<evidence type="ECO:0000313" key="14">
    <source>
        <dbReference type="Proteomes" id="UP000011087"/>
    </source>
</evidence>
<feature type="active site" description="Proton donor" evidence="5">
    <location>
        <position position="151"/>
    </location>
</feature>
<dbReference type="GeneID" id="17301358"/>
<dbReference type="Pfam" id="PF03949">
    <property type="entry name" value="Malic_M"/>
    <property type="match status" value="1"/>
</dbReference>
<dbReference type="STRING" id="905079.L1J7S4"/>
<keyword evidence="4 8" id="KW-0560">Oxidoreductase</keyword>
<dbReference type="InterPro" id="IPR015884">
    <property type="entry name" value="Malic_enzyme_CS"/>
</dbReference>
<organism evidence="12">
    <name type="scientific">Guillardia theta (strain CCMP2712)</name>
    <name type="common">Cryptophyte</name>
    <dbReference type="NCBI Taxonomy" id="905079"/>
    <lineage>
        <taxon>Eukaryota</taxon>
        <taxon>Cryptophyceae</taxon>
        <taxon>Pyrenomonadales</taxon>
        <taxon>Geminigeraceae</taxon>
        <taxon>Guillardia</taxon>
    </lineage>
</organism>
<keyword evidence="9" id="KW-0732">Signal</keyword>